<accession>A0A1I1ZN41</accession>
<feature type="region of interest" description="Disordered" evidence="1">
    <location>
        <begin position="1"/>
        <end position="73"/>
    </location>
</feature>
<protein>
    <submittedName>
        <fullName evidence="2">Putative ATP-grasp target RiPP</fullName>
    </submittedName>
</protein>
<evidence type="ECO:0000256" key="1">
    <source>
        <dbReference type="SAM" id="MobiDB-lite"/>
    </source>
</evidence>
<evidence type="ECO:0000313" key="3">
    <source>
        <dbReference type="Proteomes" id="UP000198716"/>
    </source>
</evidence>
<dbReference type="EMBL" id="FOMZ01000011">
    <property type="protein sequence ID" value="SFE33052.1"/>
    <property type="molecule type" value="Genomic_DNA"/>
</dbReference>
<evidence type="ECO:0000313" key="2">
    <source>
        <dbReference type="EMBL" id="SFE33052.1"/>
    </source>
</evidence>
<organism evidence="2 3">
    <name type="scientific">Actinopolyspora alba</name>
    <dbReference type="NCBI Taxonomy" id="673379"/>
    <lineage>
        <taxon>Bacteria</taxon>
        <taxon>Bacillati</taxon>
        <taxon>Actinomycetota</taxon>
        <taxon>Actinomycetes</taxon>
        <taxon>Actinopolysporales</taxon>
        <taxon>Actinopolysporaceae</taxon>
        <taxon>Actinopolyspora</taxon>
        <taxon>Actinopolyspora alba group</taxon>
    </lineage>
</organism>
<dbReference type="Proteomes" id="UP000198716">
    <property type="component" value="Unassembled WGS sequence"/>
</dbReference>
<proteinExistence type="predicted"/>
<sequence>MNTHRLASGWTPRLFPCTDGDSSKTTGDGGGTSPRPFGLTRTVEVHDSRLNTPGELDYDPRRQVSVAPGGENSERLALRAVTHQDTRYDSQWFVDKD</sequence>
<gene>
    <name evidence="2" type="ORF">SAMN04487819_11153</name>
</gene>
<keyword evidence="3" id="KW-1185">Reference proteome</keyword>
<name>A0A1I1ZN41_9ACTN</name>
<dbReference type="RefSeq" id="WP_092928314.1">
    <property type="nucleotide sequence ID" value="NZ_FOMZ01000011.1"/>
</dbReference>
<reference evidence="3" key="1">
    <citation type="submission" date="2016-10" db="EMBL/GenBank/DDBJ databases">
        <authorList>
            <person name="Varghese N."/>
            <person name="Submissions S."/>
        </authorList>
    </citation>
    <scope>NUCLEOTIDE SEQUENCE [LARGE SCALE GENOMIC DNA]</scope>
    <source>
        <strain evidence="3">DSM 45004</strain>
    </source>
</reference>
<dbReference type="AlphaFoldDB" id="A0A1I1ZN41"/>